<keyword evidence="2" id="KW-1133">Transmembrane helix</keyword>
<dbReference type="EMBL" id="DUZY01000002">
    <property type="protein sequence ID" value="DAD28758.1"/>
    <property type="molecule type" value="Genomic_DNA"/>
</dbReference>
<name>A0A822YH13_NELNU</name>
<feature type="transmembrane region" description="Helical" evidence="2">
    <location>
        <begin position="32"/>
        <end position="50"/>
    </location>
</feature>
<dbReference type="AlphaFoldDB" id="A0A822YH13"/>
<keyword evidence="2" id="KW-0812">Transmembrane</keyword>
<evidence type="ECO:0000256" key="2">
    <source>
        <dbReference type="SAM" id="Phobius"/>
    </source>
</evidence>
<evidence type="ECO:0000313" key="4">
    <source>
        <dbReference type="EMBL" id="DAD28759.1"/>
    </source>
</evidence>
<accession>A0A822YH13</accession>
<organism evidence="3 5">
    <name type="scientific">Nelumbo nucifera</name>
    <name type="common">Sacred lotus</name>
    <dbReference type="NCBI Taxonomy" id="4432"/>
    <lineage>
        <taxon>Eukaryota</taxon>
        <taxon>Viridiplantae</taxon>
        <taxon>Streptophyta</taxon>
        <taxon>Embryophyta</taxon>
        <taxon>Tracheophyta</taxon>
        <taxon>Spermatophyta</taxon>
        <taxon>Magnoliopsida</taxon>
        <taxon>Proteales</taxon>
        <taxon>Nelumbonaceae</taxon>
        <taxon>Nelumbo</taxon>
    </lineage>
</organism>
<evidence type="ECO:0008006" key="6">
    <source>
        <dbReference type="Google" id="ProtNLM"/>
    </source>
</evidence>
<reference evidence="3 5" key="1">
    <citation type="journal article" date="2020" name="Mol. Biol. Evol.">
        <title>Distinct Expression and Methylation Patterns for Genes with Different Fates following a Single Whole-Genome Duplication in Flowering Plants.</title>
        <authorList>
            <person name="Shi T."/>
            <person name="Rahmani R.S."/>
            <person name="Gugger P.F."/>
            <person name="Wang M."/>
            <person name="Li H."/>
            <person name="Zhang Y."/>
            <person name="Li Z."/>
            <person name="Wang Q."/>
            <person name="Van de Peer Y."/>
            <person name="Marchal K."/>
            <person name="Chen J."/>
        </authorList>
    </citation>
    <scope>NUCLEOTIDE SEQUENCE [LARGE SCALE GENOMIC DNA]</scope>
    <source>
        <tissue evidence="3">Leaf</tissue>
    </source>
</reference>
<feature type="compositionally biased region" description="Basic and acidic residues" evidence="1">
    <location>
        <begin position="78"/>
        <end position="100"/>
    </location>
</feature>
<gene>
    <name evidence="3" type="ORF">HUJ06_030226</name>
    <name evidence="4" type="ORF">HUJ06_030227</name>
</gene>
<evidence type="ECO:0000256" key="1">
    <source>
        <dbReference type="SAM" id="MobiDB-lite"/>
    </source>
</evidence>
<proteinExistence type="predicted"/>
<dbReference type="EMBL" id="DUZY01000002">
    <property type="protein sequence ID" value="DAD28759.1"/>
    <property type="molecule type" value="Genomic_DNA"/>
</dbReference>
<dbReference type="Proteomes" id="UP000607653">
    <property type="component" value="Unassembled WGS sequence"/>
</dbReference>
<keyword evidence="5" id="KW-1185">Reference proteome</keyword>
<feature type="region of interest" description="Disordered" evidence="1">
    <location>
        <begin position="76"/>
        <end position="100"/>
    </location>
</feature>
<keyword evidence="2" id="KW-0472">Membrane</keyword>
<protein>
    <recommendedName>
        <fullName evidence="6">Transmembrane protein</fullName>
    </recommendedName>
</protein>
<comment type="caution">
    <text evidence="3">The sequence shown here is derived from an EMBL/GenBank/DDBJ whole genome shotgun (WGS) entry which is preliminary data.</text>
</comment>
<evidence type="ECO:0000313" key="5">
    <source>
        <dbReference type="Proteomes" id="UP000607653"/>
    </source>
</evidence>
<feature type="region of interest" description="Disordered" evidence="1">
    <location>
        <begin position="1"/>
        <end position="24"/>
    </location>
</feature>
<evidence type="ECO:0000313" key="3">
    <source>
        <dbReference type="EMBL" id="DAD28758.1"/>
    </source>
</evidence>
<sequence length="100" mass="10959">MKAARVEASKRLLGQQGGDATHPRCALPFSPMTMAVGGFILVVVITYFTLHAKKKLEASTIYVANVAARKTDLATTQVRERDESGADERETTSKMEVEME</sequence>
<feature type="compositionally biased region" description="Basic and acidic residues" evidence="1">
    <location>
        <begin position="1"/>
        <end position="10"/>
    </location>
</feature>